<dbReference type="Proteomes" id="UP000182278">
    <property type="component" value="Unassembled WGS sequence"/>
</dbReference>
<evidence type="ECO:0000256" key="4">
    <source>
        <dbReference type="ARBA" id="ARBA00022624"/>
    </source>
</evidence>
<gene>
    <name evidence="11" type="ORF">AUJ66_00485</name>
</gene>
<evidence type="ECO:0000256" key="6">
    <source>
        <dbReference type="ARBA" id="ARBA00023304"/>
    </source>
</evidence>
<dbReference type="GO" id="GO:0009097">
    <property type="term" value="P:isoleucine biosynthetic process"/>
    <property type="evidence" value="ECO:0007669"/>
    <property type="project" value="UniProtKB-UniRule"/>
</dbReference>
<dbReference type="InterPro" id="IPR005675">
    <property type="entry name" value="Citramal_synthase"/>
</dbReference>
<dbReference type="Pfam" id="PF08502">
    <property type="entry name" value="LeuA_dimer"/>
    <property type="match status" value="1"/>
</dbReference>
<reference evidence="11 12" key="1">
    <citation type="journal article" date="2016" name="Environ. Microbiol.">
        <title>Genomic resolution of a cold subsurface aquifer community provides metabolic insights for novel microbes adapted to high CO concentrations.</title>
        <authorList>
            <person name="Probst A.J."/>
            <person name="Castelle C.J."/>
            <person name="Singh A."/>
            <person name="Brown C.T."/>
            <person name="Anantharaman K."/>
            <person name="Sharon I."/>
            <person name="Hug L.A."/>
            <person name="Burstein D."/>
            <person name="Emerson J.B."/>
            <person name="Thomas B.C."/>
            <person name="Banfield J.F."/>
        </authorList>
    </citation>
    <scope>NUCLEOTIDE SEQUENCE [LARGE SCALE GENOMIC DNA]</scope>
    <source>
        <strain evidence="11">CG1_02_38_46</strain>
    </source>
</reference>
<evidence type="ECO:0000256" key="8">
    <source>
        <dbReference type="NCBIfam" id="TIGR00977"/>
    </source>
</evidence>
<evidence type="ECO:0000256" key="3">
    <source>
        <dbReference type="ARBA" id="ARBA00022605"/>
    </source>
</evidence>
<dbReference type="InterPro" id="IPR000891">
    <property type="entry name" value="PYR_CT"/>
</dbReference>
<comment type="catalytic activity">
    <reaction evidence="7">
        <text>pyruvate + acetyl-CoA + H2O = (3R)-citramalate + CoA + H(+)</text>
        <dbReference type="Rhea" id="RHEA:19045"/>
        <dbReference type="ChEBI" id="CHEBI:15361"/>
        <dbReference type="ChEBI" id="CHEBI:15377"/>
        <dbReference type="ChEBI" id="CHEBI:15378"/>
        <dbReference type="ChEBI" id="CHEBI:30934"/>
        <dbReference type="ChEBI" id="CHEBI:57287"/>
        <dbReference type="ChEBI" id="CHEBI:57288"/>
        <dbReference type="EC" id="2.3.3.21"/>
    </reaction>
</comment>
<proteinExistence type="inferred from homology"/>
<sequence>MVKLYDTTLRDGAQGEGVSFSLEDKLKVTKKLDSLGIHYIEGGWPGSNPKDISFFQKVKSLHLKNSTIVSFGSTRKPHKKAEDDLNLQMLIRSGTDTVTIFGKSWILHVKNVLKTTPEENLKMISDSITFLKTKVTEVFYDAEHFFDGYKNNPDYAIKTLKEAQDAGANLIVLCDTNGGTMPDEVKNIIKEVRRVIKGALGIHTHNDAEMAVANTIVAVKEGATQVQGTINGYGERCGNANLCSIIPNLKFKLGIDCLPDKSLSMLAEVSHYVAEIANLIPQANQPYVGMSAFAHKGGVHIDAIQKHPLSYEHISPEKVGNRRRILVSELSGKSSILYKAEELGLDLKKDEEKIKKVLKTLKNLEHQGYQFEGAEGSFELLVKKIVGRYKKTFNLKGFRIVVEKRDGKMVSEATIRLTVKGKEEHTAALGDGPVNALDNALRKALEEFYPVLKEMHLTDYKVRILNPETGTKAVTRVLIESSDKKNTWGTVGVSENIIEASWKALVDSIEFKLSKEKK</sequence>
<dbReference type="STRING" id="1817893.AUJ66_00485"/>
<dbReference type="Gene3D" id="3.30.160.270">
    <property type="match status" value="1"/>
</dbReference>
<dbReference type="InterPro" id="IPR054691">
    <property type="entry name" value="LeuA/HCS_post-cat"/>
</dbReference>
<keyword evidence="3" id="KW-0028">Amino-acid biosynthesis</keyword>
<dbReference type="AlphaFoldDB" id="A0A1J4SL17"/>
<evidence type="ECO:0000313" key="12">
    <source>
        <dbReference type="Proteomes" id="UP000182278"/>
    </source>
</evidence>
<dbReference type="SMART" id="SM00917">
    <property type="entry name" value="LeuA_dimer"/>
    <property type="match status" value="1"/>
</dbReference>
<name>A0A1J4SL17_9BACT</name>
<comment type="similarity">
    <text evidence="2 9">Belongs to the alpha-IPM synthase/homocitrate synthase family.</text>
</comment>
<evidence type="ECO:0000313" key="11">
    <source>
        <dbReference type="EMBL" id="OIN98718.1"/>
    </source>
</evidence>
<keyword evidence="5 9" id="KW-0808">Transferase</keyword>
<evidence type="ECO:0000256" key="2">
    <source>
        <dbReference type="ARBA" id="ARBA00006154"/>
    </source>
</evidence>
<dbReference type="Pfam" id="PF22617">
    <property type="entry name" value="HCS_D2"/>
    <property type="match status" value="1"/>
</dbReference>
<dbReference type="UniPathway" id="UPA00047">
    <property type="reaction ID" value="UER00066"/>
</dbReference>
<comment type="caution">
    <text evidence="11">The sequence shown here is derived from an EMBL/GenBank/DDBJ whole genome shotgun (WGS) entry which is preliminary data.</text>
</comment>
<dbReference type="GO" id="GO:0043714">
    <property type="term" value="F:(R)-citramalate synthase activity"/>
    <property type="evidence" value="ECO:0007669"/>
    <property type="project" value="UniProtKB-UniRule"/>
</dbReference>
<dbReference type="NCBIfam" id="TIGR00977">
    <property type="entry name" value="citramal_synth"/>
    <property type="match status" value="1"/>
</dbReference>
<protein>
    <recommendedName>
        <fullName evidence="8">Citramalate synthase</fullName>
        <ecNumber evidence="8">2.3.3.21</ecNumber>
    </recommendedName>
</protein>
<dbReference type="SUPFAM" id="SSF51569">
    <property type="entry name" value="Aldolase"/>
    <property type="match status" value="1"/>
</dbReference>
<dbReference type="InterPro" id="IPR013785">
    <property type="entry name" value="Aldolase_TIM"/>
</dbReference>
<organism evidence="11 12">
    <name type="scientific">Candidatus Desantisbacteria bacterium CG1_02_38_46</name>
    <dbReference type="NCBI Taxonomy" id="1817893"/>
    <lineage>
        <taxon>Bacteria</taxon>
        <taxon>Candidatus Desantisiibacteriota</taxon>
    </lineage>
</organism>
<keyword evidence="4" id="KW-0412">Isoleucine biosynthesis</keyword>
<dbReference type="Pfam" id="PF00682">
    <property type="entry name" value="HMGL-like"/>
    <property type="match status" value="1"/>
</dbReference>
<dbReference type="PROSITE" id="PS00815">
    <property type="entry name" value="AIPM_HOMOCIT_SYNTH_1"/>
    <property type="match status" value="1"/>
</dbReference>
<dbReference type="InterPro" id="IPR013709">
    <property type="entry name" value="2-isopropylmalate_synth_dimer"/>
</dbReference>
<dbReference type="GO" id="GO:0003852">
    <property type="term" value="F:2-isopropylmalate synthase activity"/>
    <property type="evidence" value="ECO:0007669"/>
    <property type="project" value="InterPro"/>
</dbReference>
<dbReference type="EMBL" id="MNUO01000005">
    <property type="protein sequence ID" value="OIN98718.1"/>
    <property type="molecule type" value="Genomic_DNA"/>
</dbReference>
<dbReference type="PROSITE" id="PS50991">
    <property type="entry name" value="PYR_CT"/>
    <property type="match status" value="1"/>
</dbReference>
<dbReference type="InterPro" id="IPR002034">
    <property type="entry name" value="AIPM/Hcit_synth_CS"/>
</dbReference>
<dbReference type="PANTHER" id="PTHR43538">
    <property type="entry name" value="ALPHA-IPM SYNTHASE/HOMOCITRATE SYNTHASE"/>
    <property type="match status" value="1"/>
</dbReference>
<dbReference type="EC" id="2.3.3.21" evidence="8"/>
<accession>A0A1J4SL17</accession>
<keyword evidence="6" id="KW-0100">Branched-chain amino acid biosynthesis</keyword>
<dbReference type="SUPFAM" id="SSF110921">
    <property type="entry name" value="2-isopropylmalate synthase LeuA, allosteric (dimerisation) domain"/>
    <property type="match status" value="1"/>
</dbReference>
<comment type="pathway">
    <text evidence="1">Amino-acid biosynthesis; L-isoleucine biosynthesis; 2-oxobutanoate from pyruvate: step 1/3.</text>
</comment>
<feature type="domain" description="Pyruvate carboxyltransferase" evidence="10">
    <location>
        <begin position="2"/>
        <end position="265"/>
    </location>
</feature>
<dbReference type="CDD" id="cd07941">
    <property type="entry name" value="DRE_TIM_LeuA3"/>
    <property type="match status" value="1"/>
</dbReference>
<dbReference type="GO" id="GO:0009098">
    <property type="term" value="P:L-leucine biosynthetic process"/>
    <property type="evidence" value="ECO:0007669"/>
    <property type="project" value="InterPro"/>
</dbReference>
<evidence type="ECO:0000256" key="7">
    <source>
        <dbReference type="ARBA" id="ARBA00048263"/>
    </source>
</evidence>
<evidence type="ECO:0000256" key="9">
    <source>
        <dbReference type="RuleBase" id="RU003523"/>
    </source>
</evidence>
<dbReference type="Gene3D" id="1.10.238.260">
    <property type="match status" value="1"/>
</dbReference>
<dbReference type="Gene3D" id="3.20.20.70">
    <property type="entry name" value="Aldolase class I"/>
    <property type="match status" value="1"/>
</dbReference>
<evidence type="ECO:0000259" key="10">
    <source>
        <dbReference type="PROSITE" id="PS50991"/>
    </source>
</evidence>
<dbReference type="InterPro" id="IPR036230">
    <property type="entry name" value="LeuA_allosteric_dom_sf"/>
</dbReference>
<dbReference type="PANTHER" id="PTHR43538:SF1">
    <property type="entry name" value="(R)-CITRAMALATE SYNTHASE"/>
    <property type="match status" value="1"/>
</dbReference>
<evidence type="ECO:0000256" key="5">
    <source>
        <dbReference type="ARBA" id="ARBA00022679"/>
    </source>
</evidence>
<evidence type="ECO:0000256" key="1">
    <source>
        <dbReference type="ARBA" id="ARBA00004743"/>
    </source>
</evidence>